<accession>A0A2N9IV24</accession>
<dbReference type="AlphaFoldDB" id="A0A2N9IV24"/>
<protein>
    <recommendedName>
        <fullName evidence="2">Retrovirus-related Pol polyprotein from transposon TNT 1-94-like beta-barrel domain-containing protein</fullName>
    </recommendedName>
</protein>
<reference evidence="3" key="1">
    <citation type="submission" date="2018-02" db="EMBL/GenBank/DDBJ databases">
        <authorList>
            <person name="Cohen D.B."/>
            <person name="Kent A.D."/>
        </authorList>
    </citation>
    <scope>NUCLEOTIDE SEQUENCE</scope>
</reference>
<organism evidence="3">
    <name type="scientific">Fagus sylvatica</name>
    <name type="common">Beechnut</name>
    <dbReference type="NCBI Taxonomy" id="28930"/>
    <lineage>
        <taxon>Eukaryota</taxon>
        <taxon>Viridiplantae</taxon>
        <taxon>Streptophyta</taxon>
        <taxon>Embryophyta</taxon>
        <taxon>Tracheophyta</taxon>
        <taxon>Spermatophyta</taxon>
        <taxon>Magnoliopsida</taxon>
        <taxon>eudicotyledons</taxon>
        <taxon>Gunneridae</taxon>
        <taxon>Pentapetalae</taxon>
        <taxon>rosids</taxon>
        <taxon>fabids</taxon>
        <taxon>Fagales</taxon>
        <taxon>Fagaceae</taxon>
        <taxon>Fagus</taxon>
    </lineage>
</organism>
<evidence type="ECO:0000256" key="1">
    <source>
        <dbReference type="SAM" id="MobiDB-lite"/>
    </source>
</evidence>
<dbReference type="EMBL" id="OIVN01006265">
    <property type="protein sequence ID" value="SPD29237.1"/>
    <property type="molecule type" value="Genomic_DNA"/>
</dbReference>
<name>A0A2N9IV24_FAGSY</name>
<evidence type="ECO:0000313" key="3">
    <source>
        <dbReference type="EMBL" id="SPD29237.1"/>
    </source>
</evidence>
<feature type="compositionally biased region" description="Low complexity" evidence="1">
    <location>
        <begin position="9"/>
        <end position="27"/>
    </location>
</feature>
<dbReference type="InterPro" id="IPR054722">
    <property type="entry name" value="PolX-like_BBD"/>
</dbReference>
<gene>
    <name evidence="3" type="ORF">FSB_LOCUS57119</name>
</gene>
<feature type="domain" description="Retrovirus-related Pol polyprotein from transposon TNT 1-94-like beta-barrel" evidence="2">
    <location>
        <begin position="38"/>
        <end position="99"/>
    </location>
</feature>
<proteinExistence type="predicted"/>
<evidence type="ECO:0000259" key="2">
    <source>
        <dbReference type="Pfam" id="PF22936"/>
    </source>
</evidence>
<dbReference type="Pfam" id="PF22936">
    <property type="entry name" value="Pol_BBD"/>
    <property type="match status" value="1"/>
</dbReference>
<feature type="region of interest" description="Disordered" evidence="1">
    <location>
        <begin position="1"/>
        <end position="37"/>
    </location>
</feature>
<sequence>MNFAYQGRQPPAKLAAMASAAPPQYSQPSPPWQAPTTWISDSGATDHFTPEINNLPDCSSYTDSQLVLVGNGQQLPISHVGNAQLSTSSSSFDLQNILHDRPTEKHLYTGPNKDGLYTIHGFSLPPRSLPSSSSSCTQFAQSNVAVKLPPSSTSLACLHSVCKNATSFAVWHSRLGHPHDRVLQHVLTSHLHQHVPSKFSFFHELLNKMVLRNARIAILLISPLL</sequence>